<dbReference type="PROSITE" id="PS50860">
    <property type="entry name" value="AA_TRNA_LIGASE_II_ALA"/>
    <property type="match status" value="1"/>
</dbReference>
<evidence type="ECO:0000256" key="8">
    <source>
        <dbReference type="ARBA" id="ARBA00022917"/>
    </source>
</evidence>
<evidence type="ECO:0000256" key="6">
    <source>
        <dbReference type="ARBA" id="ARBA00022840"/>
    </source>
</evidence>
<dbReference type="InterPro" id="IPR018165">
    <property type="entry name" value="Ala-tRNA-synth_IIc_core"/>
</dbReference>
<name>A0A1F8EXJ0_9BACT</name>
<evidence type="ECO:0000256" key="2">
    <source>
        <dbReference type="ARBA" id="ARBA00013168"/>
    </source>
</evidence>
<dbReference type="SMART" id="SM00863">
    <property type="entry name" value="tRNA_SAD"/>
    <property type="match status" value="1"/>
</dbReference>
<dbReference type="GO" id="GO:0004813">
    <property type="term" value="F:alanine-tRNA ligase activity"/>
    <property type="evidence" value="ECO:0007669"/>
    <property type="project" value="UniProtKB-EC"/>
</dbReference>
<dbReference type="GO" id="GO:0005829">
    <property type="term" value="C:cytosol"/>
    <property type="evidence" value="ECO:0007669"/>
    <property type="project" value="TreeGrafter"/>
</dbReference>
<sequence length="581" mass="65492">MTHAETRDKFLKFFESRGHKIVPSSSLLPTDPSVLFTTAGMQQFKPYYTGEADPMKDFGSLNVASIQKCIRTSDIDEVGDESHLTFFEMLGNFSFGGPSTMLRTSYWKKEAIEYAHDFIVKEVGLKIDYVSVFAGENEVPADEESEKIWKSLNSNIGVRIMGRSDNFWGPTGDEGPCGPTTEIYVNGVEVWNLVFNQYYCLNGSTAKAVEPLKSPGIDTGMGLERLAMVMQKKNNIFETDLFEPIIKLAPLELDIRTKRIVADHARSISFLISDGVRPSNKDQGYVLRRLMRRVINYMSKSDQTLMHDIFAKIVEIYGQYYPKLNANEIIYEFDRERERFEKTLQQGLKELDIMDSVGAAEAFRLYESFGLPYEVVKEIAGKKATELTRESFDEEFKKHQAKSREGSKKKFGGHGLILDTGELKAGNEEELAKVTRLHTATHLLHASLRKVLGEEVHQAGSDITAERLRFDFTFPRKMTPEEIKQVEDMVNGAIKEDYTVTKKEMSYEEAIKSGALAFFKLKYPPTVNIFTIGGTEPAEVPFSRELCGGPHVTNTGAIGQLKITKEEAVSAGTRRIRATID</sequence>
<dbReference type="CDD" id="cd00673">
    <property type="entry name" value="AlaRS_core"/>
    <property type="match status" value="1"/>
</dbReference>
<dbReference type="GO" id="GO:0005524">
    <property type="term" value="F:ATP binding"/>
    <property type="evidence" value="ECO:0007669"/>
    <property type="project" value="UniProtKB-KW"/>
</dbReference>
<keyword evidence="9" id="KW-0030">Aminoacyl-tRNA synthetase</keyword>
<comment type="caution">
    <text evidence="11">The sequence shown here is derived from an EMBL/GenBank/DDBJ whole genome shotgun (WGS) entry which is preliminary data.</text>
</comment>
<dbReference type="Proteomes" id="UP000177507">
    <property type="component" value="Unassembled WGS sequence"/>
</dbReference>
<keyword evidence="5" id="KW-0547">Nucleotide-binding</keyword>
<evidence type="ECO:0000256" key="5">
    <source>
        <dbReference type="ARBA" id="ARBA00022741"/>
    </source>
</evidence>
<comment type="similarity">
    <text evidence="1">Belongs to the class-II aminoacyl-tRNA synthetase family.</text>
</comment>
<proteinExistence type="inferred from homology"/>
<keyword evidence="6" id="KW-0067">ATP-binding</keyword>
<dbReference type="Pfam" id="PF07973">
    <property type="entry name" value="tRNA_SAD"/>
    <property type="match status" value="1"/>
</dbReference>
<accession>A0A1F8EXJ0</accession>
<evidence type="ECO:0000256" key="9">
    <source>
        <dbReference type="ARBA" id="ARBA00023146"/>
    </source>
</evidence>
<protein>
    <recommendedName>
        <fullName evidence="2">alanine--tRNA ligase</fullName>
        <ecNumber evidence="2">6.1.1.7</ecNumber>
    </recommendedName>
</protein>
<dbReference type="InterPro" id="IPR002318">
    <property type="entry name" value="Ala-tRNA-lgiase_IIc"/>
</dbReference>
<dbReference type="SUPFAM" id="SSF55681">
    <property type="entry name" value="Class II aaRS and biotin synthetases"/>
    <property type="match status" value="1"/>
</dbReference>
<reference evidence="11 12" key="1">
    <citation type="journal article" date="2016" name="Nat. Commun.">
        <title>Thousands of microbial genomes shed light on interconnected biogeochemical processes in an aquifer system.</title>
        <authorList>
            <person name="Anantharaman K."/>
            <person name="Brown C.T."/>
            <person name="Hug L.A."/>
            <person name="Sharon I."/>
            <person name="Castelle C.J."/>
            <person name="Probst A.J."/>
            <person name="Thomas B.C."/>
            <person name="Singh A."/>
            <person name="Wilkins M.J."/>
            <person name="Karaoz U."/>
            <person name="Brodie E.L."/>
            <person name="Williams K.H."/>
            <person name="Hubbard S.S."/>
            <person name="Banfield J.F."/>
        </authorList>
    </citation>
    <scope>NUCLEOTIDE SEQUENCE [LARGE SCALE GENOMIC DNA]</scope>
</reference>
<dbReference type="FunFam" id="3.30.980.10:FF:000004">
    <property type="entry name" value="Alanine--tRNA ligase, cytoplasmic"/>
    <property type="match status" value="1"/>
</dbReference>
<dbReference type="EC" id="6.1.1.7" evidence="2"/>
<dbReference type="PANTHER" id="PTHR11777:SF9">
    <property type="entry name" value="ALANINE--TRNA LIGASE, CYTOPLASMIC"/>
    <property type="match status" value="1"/>
</dbReference>
<dbReference type="InterPro" id="IPR045864">
    <property type="entry name" value="aa-tRNA-synth_II/BPL/LPL"/>
</dbReference>
<organism evidence="11 12">
    <name type="scientific">Candidatus Yanofskybacteria bacterium RIFCSPHIGHO2_01_FULL_44_17</name>
    <dbReference type="NCBI Taxonomy" id="1802668"/>
    <lineage>
        <taxon>Bacteria</taxon>
        <taxon>Candidatus Yanofskyibacteriota</taxon>
    </lineage>
</organism>
<keyword evidence="3" id="KW-0820">tRNA-binding</keyword>
<dbReference type="PRINTS" id="PR00980">
    <property type="entry name" value="TRNASYNTHALA"/>
</dbReference>
<dbReference type="Gene3D" id="3.30.980.10">
    <property type="entry name" value="Threonyl-trna Synthetase, Chain A, domain 2"/>
    <property type="match status" value="1"/>
</dbReference>
<dbReference type="STRING" id="1802668.A2831_03525"/>
<dbReference type="InterPro" id="IPR012947">
    <property type="entry name" value="tRNA_SAD"/>
</dbReference>
<keyword evidence="7" id="KW-0694">RNA-binding</keyword>
<evidence type="ECO:0000256" key="4">
    <source>
        <dbReference type="ARBA" id="ARBA00022598"/>
    </source>
</evidence>
<dbReference type="GO" id="GO:0006419">
    <property type="term" value="P:alanyl-tRNA aminoacylation"/>
    <property type="evidence" value="ECO:0007669"/>
    <property type="project" value="InterPro"/>
</dbReference>
<dbReference type="InterPro" id="IPR050058">
    <property type="entry name" value="Ala-tRNA_ligase"/>
</dbReference>
<feature type="domain" description="Alanyl-transfer RNA synthetases family profile" evidence="10">
    <location>
        <begin position="1"/>
        <end position="581"/>
    </location>
</feature>
<dbReference type="PANTHER" id="PTHR11777">
    <property type="entry name" value="ALANYL-TRNA SYNTHETASE"/>
    <property type="match status" value="1"/>
</dbReference>
<dbReference type="InterPro" id="IPR018162">
    <property type="entry name" value="Ala-tRNA-ligase_IIc_anticod-bd"/>
</dbReference>
<dbReference type="GO" id="GO:0002161">
    <property type="term" value="F:aminoacyl-tRNA deacylase activity"/>
    <property type="evidence" value="ECO:0007669"/>
    <property type="project" value="TreeGrafter"/>
</dbReference>
<gene>
    <name evidence="11" type="ORF">A2831_03525</name>
</gene>
<evidence type="ECO:0000256" key="3">
    <source>
        <dbReference type="ARBA" id="ARBA00022555"/>
    </source>
</evidence>
<keyword evidence="8" id="KW-0648">Protein biosynthesis</keyword>
<dbReference type="Pfam" id="PF01411">
    <property type="entry name" value="tRNA-synt_2c"/>
    <property type="match status" value="1"/>
</dbReference>
<dbReference type="InterPro" id="IPR018163">
    <property type="entry name" value="Thr/Ala-tRNA-synth_IIc_edit"/>
</dbReference>
<dbReference type="SUPFAM" id="SSF101353">
    <property type="entry name" value="Putative anticodon-binding domain of alanyl-tRNA synthetase (AlaRS)"/>
    <property type="match status" value="1"/>
</dbReference>
<dbReference type="SUPFAM" id="SSF55186">
    <property type="entry name" value="ThrRS/AlaRS common domain"/>
    <property type="match status" value="1"/>
</dbReference>
<keyword evidence="4" id="KW-0436">Ligase</keyword>
<dbReference type="GO" id="GO:0000049">
    <property type="term" value="F:tRNA binding"/>
    <property type="evidence" value="ECO:0007669"/>
    <property type="project" value="UniProtKB-KW"/>
</dbReference>
<dbReference type="InterPro" id="IPR018164">
    <property type="entry name" value="Ala-tRNA-synth_IIc_N"/>
</dbReference>
<evidence type="ECO:0000313" key="11">
    <source>
        <dbReference type="EMBL" id="OGN05587.1"/>
    </source>
</evidence>
<evidence type="ECO:0000256" key="7">
    <source>
        <dbReference type="ARBA" id="ARBA00022884"/>
    </source>
</evidence>
<dbReference type="EMBL" id="MGJI01000007">
    <property type="protein sequence ID" value="OGN05587.1"/>
    <property type="molecule type" value="Genomic_DNA"/>
</dbReference>
<evidence type="ECO:0000259" key="10">
    <source>
        <dbReference type="PROSITE" id="PS50860"/>
    </source>
</evidence>
<dbReference type="Gene3D" id="3.30.930.10">
    <property type="entry name" value="Bira Bifunctional Protein, Domain 2"/>
    <property type="match status" value="1"/>
</dbReference>
<dbReference type="Gene3D" id="3.30.54.20">
    <property type="match status" value="1"/>
</dbReference>
<evidence type="ECO:0000256" key="1">
    <source>
        <dbReference type="ARBA" id="ARBA00008226"/>
    </source>
</evidence>
<evidence type="ECO:0000313" key="12">
    <source>
        <dbReference type="Proteomes" id="UP000177507"/>
    </source>
</evidence>
<dbReference type="AlphaFoldDB" id="A0A1F8EXJ0"/>